<organism evidence="1">
    <name type="scientific">Anguilla anguilla</name>
    <name type="common">European freshwater eel</name>
    <name type="synonym">Muraena anguilla</name>
    <dbReference type="NCBI Taxonomy" id="7936"/>
    <lineage>
        <taxon>Eukaryota</taxon>
        <taxon>Metazoa</taxon>
        <taxon>Chordata</taxon>
        <taxon>Craniata</taxon>
        <taxon>Vertebrata</taxon>
        <taxon>Euteleostomi</taxon>
        <taxon>Actinopterygii</taxon>
        <taxon>Neopterygii</taxon>
        <taxon>Teleostei</taxon>
        <taxon>Anguilliformes</taxon>
        <taxon>Anguillidae</taxon>
        <taxon>Anguilla</taxon>
    </lineage>
</organism>
<proteinExistence type="predicted"/>
<dbReference type="EMBL" id="GBXM01003272">
    <property type="protein sequence ID" value="JAI05306.1"/>
    <property type="molecule type" value="Transcribed_RNA"/>
</dbReference>
<evidence type="ECO:0000313" key="1">
    <source>
        <dbReference type="EMBL" id="JAI05306.1"/>
    </source>
</evidence>
<protein>
    <submittedName>
        <fullName evidence="1">Uncharacterized protein</fullName>
    </submittedName>
</protein>
<dbReference type="AlphaFoldDB" id="A0A0E9XTZ2"/>
<reference evidence="1" key="1">
    <citation type="submission" date="2014-11" db="EMBL/GenBank/DDBJ databases">
        <authorList>
            <person name="Amaro Gonzalez C."/>
        </authorList>
    </citation>
    <scope>NUCLEOTIDE SEQUENCE</scope>
</reference>
<sequence length="48" mass="5444">MACLLTKMDSYSHIDRLPTTPLLFQKSPCENGFKMASFWLHGALEVKS</sequence>
<name>A0A0E9XTZ2_ANGAN</name>
<reference evidence="1" key="2">
    <citation type="journal article" date="2015" name="Fish Shellfish Immunol.">
        <title>Early steps in the European eel (Anguilla anguilla)-Vibrio vulnificus interaction in the gills: Role of the RtxA13 toxin.</title>
        <authorList>
            <person name="Callol A."/>
            <person name="Pajuelo D."/>
            <person name="Ebbesson L."/>
            <person name="Teles M."/>
            <person name="MacKenzie S."/>
            <person name="Amaro C."/>
        </authorList>
    </citation>
    <scope>NUCLEOTIDE SEQUENCE</scope>
</reference>
<accession>A0A0E9XTZ2</accession>